<name>A0A9P0G3I3_BEMTA</name>
<accession>A0A9P0G3I3</accession>
<proteinExistence type="predicted"/>
<sequence>MSEQDRFYNANDFNSSPLNMNIDPDAESTPLQLEMNLANLDPALRAPVATRHRYYQAVLNILEESRTLNPENYFTFAPQMQELSRLAHEFDVWQCEITRLNLNVEEADAEADTANIQRNFDRAMKLARLPYLKLSEENRRQNETKSQQDQQTLLSSISTAVAPPTQKSTPSAAKILVTSSEATPGSQKAKPKNSSNSKKNKNSSNQTSEQSQSCQCCVSTKPSTDASPSHQNSPRINPASGRAYYCQWCEENHPLVQCDKIKSLTVAQRRTQVKAESRCWNCLSVKHHSRLCPSTKRCLHHPTEKHNTLLCEHVPAGTSPAPAVAQTVPATAPSVNAAVSSFSRHSGADPTICVAKSPPTPISINQFFVLYAQTA</sequence>
<reference evidence="2" key="1">
    <citation type="submission" date="2021-12" db="EMBL/GenBank/DDBJ databases">
        <authorList>
            <person name="King R."/>
        </authorList>
    </citation>
    <scope>NUCLEOTIDE SEQUENCE</scope>
</reference>
<dbReference type="Proteomes" id="UP001152759">
    <property type="component" value="Chromosome 2"/>
</dbReference>
<feature type="region of interest" description="Disordered" evidence="1">
    <location>
        <begin position="179"/>
        <end position="208"/>
    </location>
</feature>
<protein>
    <submittedName>
        <fullName evidence="2">Uncharacterized protein</fullName>
    </submittedName>
</protein>
<gene>
    <name evidence="2" type="ORF">BEMITA_LOCUS5039</name>
</gene>
<evidence type="ECO:0000313" key="2">
    <source>
        <dbReference type="EMBL" id="CAH0767815.1"/>
    </source>
</evidence>
<dbReference type="AlphaFoldDB" id="A0A9P0G3I3"/>
<feature type="compositionally biased region" description="Low complexity" evidence="1">
    <location>
        <begin position="186"/>
        <end position="208"/>
    </location>
</feature>
<evidence type="ECO:0000256" key="1">
    <source>
        <dbReference type="SAM" id="MobiDB-lite"/>
    </source>
</evidence>
<evidence type="ECO:0000313" key="3">
    <source>
        <dbReference type="Proteomes" id="UP001152759"/>
    </source>
</evidence>
<feature type="region of interest" description="Disordered" evidence="1">
    <location>
        <begin position="1"/>
        <end position="26"/>
    </location>
</feature>
<keyword evidence="3" id="KW-1185">Reference proteome</keyword>
<organism evidence="2 3">
    <name type="scientific">Bemisia tabaci</name>
    <name type="common">Sweetpotato whitefly</name>
    <name type="synonym">Aleurodes tabaci</name>
    <dbReference type="NCBI Taxonomy" id="7038"/>
    <lineage>
        <taxon>Eukaryota</taxon>
        <taxon>Metazoa</taxon>
        <taxon>Ecdysozoa</taxon>
        <taxon>Arthropoda</taxon>
        <taxon>Hexapoda</taxon>
        <taxon>Insecta</taxon>
        <taxon>Pterygota</taxon>
        <taxon>Neoptera</taxon>
        <taxon>Paraneoptera</taxon>
        <taxon>Hemiptera</taxon>
        <taxon>Sternorrhyncha</taxon>
        <taxon>Aleyrodoidea</taxon>
        <taxon>Aleyrodidae</taxon>
        <taxon>Aleyrodinae</taxon>
        <taxon>Bemisia</taxon>
    </lineage>
</organism>
<dbReference type="EMBL" id="OU963863">
    <property type="protein sequence ID" value="CAH0767815.1"/>
    <property type="molecule type" value="Genomic_DNA"/>
</dbReference>